<evidence type="ECO:0000313" key="3">
    <source>
        <dbReference type="Proteomes" id="UP000034098"/>
    </source>
</evidence>
<accession>A0A0M2HEN3</accession>
<dbReference type="Proteomes" id="UP000034098">
    <property type="component" value="Unassembled WGS sequence"/>
</dbReference>
<feature type="transmembrane region" description="Helical" evidence="1">
    <location>
        <begin position="219"/>
        <end position="243"/>
    </location>
</feature>
<keyword evidence="3" id="KW-1185">Reference proteome</keyword>
<gene>
    <name evidence="2" type="ORF">RS82_00444</name>
</gene>
<feature type="transmembrane region" description="Helical" evidence="1">
    <location>
        <begin position="115"/>
        <end position="136"/>
    </location>
</feature>
<dbReference type="PATRIC" id="fig|69370.6.peg.467"/>
<protein>
    <recommendedName>
        <fullName evidence="4">DUF998 domain-containing protein</fullName>
    </recommendedName>
</protein>
<comment type="caution">
    <text evidence="2">The sequence shown here is derived from an EMBL/GenBank/DDBJ whole genome shotgun (WGS) entry which is preliminary data.</text>
</comment>
<evidence type="ECO:0000313" key="2">
    <source>
        <dbReference type="EMBL" id="KJL45095.1"/>
    </source>
</evidence>
<name>A0A0M2HEN3_MICTR</name>
<feature type="transmembrane region" description="Helical" evidence="1">
    <location>
        <begin position="345"/>
        <end position="362"/>
    </location>
</feature>
<feature type="transmembrane region" description="Helical" evidence="1">
    <location>
        <begin position="156"/>
        <end position="174"/>
    </location>
</feature>
<dbReference type="AlphaFoldDB" id="A0A0M2HEN3"/>
<feature type="transmembrane region" description="Helical" evidence="1">
    <location>
        <begin position="74"/>
        <end position="94"/>
    </location>
</feature>
<feature type="transmembrane region" description="Helical" evidence="1">
    <location>
        <begin position="319"/>
        <end position="339"/>
    </location>
</feature>
<keyword evidence="1" id="KW-0472">Membrane</keyword>
<keyword evidence="1" id="KW-0812">Transmembrane</keyword>
<dbReference type="EMBL" id="JYJA01000021">
    <property type="protein sequence ID" value="KJL45095.1"/>
    <property type="molecule type" value="Genomic_DNA"/>
</dbReference>
<feature type="transmembrane region" description="Helical" evidence="1">
    <location>
        <begin position="263"/>
        <end position="285"/>
    </location>
</feature>
<feature type="transmembrane region" description="Helical" evidence="1">
    <location>
        <begin position="291"/>
        <end position="312"/>
    </location>
</feature>
<dbReference type="RefSeq" id="WP_045296606.1">
    <property type="nucleotide sequence ID" value="NZ_JYJA01000021.1"/>
</dbReference>
<organism evidence="2 3">
    <name type="scientific">Microbacterium trichothecenolyticum</name>
    <name type="common">Aureobacterium trichothecenolyticum</name>
    <dbReference type="NCBI Taxonomy" id="69370"/>
    <lineage>
        <taxon>Bacteria</taxon>
        <taxon>Bacillati</taxon>
        <taxon>Actinomycetota</taxon>
        <taxon>Actinomycetes</taxon>
        <taxon>Micrococcales</taxon>
        <taxon>Microbacteriaceae</taxon>
        <taxon>Microbacterium</taxon>
    </lineage>
</organism>
<proteinExistence type="predicted"/>
<dbReference type="OrthoDB" id="5048128at2"/>
<keyword evidence="1" id="KW-1133">Transmembrane helix</keyword>
<reference evidence="2 3" key="1">
    <citation type="submission" date="2015-02" db="EMBL/GenBank/DDBJ databases">
        <title>Draft genome sequences of ten Microbacterium spp. with emphasis on heavy metal contaminated environments.</title>
        <authorList>
            <person name="Corretto E."/>
        </authorList>
    </citation>
    <scope>NUCLEOTIDE SEQUENCE [LARGE SCALE GENOMIC DNA]</scope>
    <source>
        <strain evidence="2 3">DSM 8608</strain>
    </source>
</reference>
<sequence>MARGAWTQEARLEAAAVRVEKQLHRDGVVEARRFAVRTEARAIVVAALAFGIGLAAGALGFWGRTALVWEGASVGAAGIVVAASVTLAAACVSYRLAARDPRQAWLKGVTRARRAWMTAAVAASLAAVFGMVQWMLFNAASMIWPGAAVDTLTATMIVALVAGCCGYTAFALAAHVTATRLVLLLFAVVATGFTVSVATTQDDEWYRLNFSELGGRGGITSAVFNATLILAGGVTALLAMYLLTSLQAWARTESRVTRASALIVYFVFLALAACFLGAALVPVTFSQVGHNIFAIGMAIIFGAFLLGLHWVLPCLRWPMIALAYTVAAGIFFSASLFWIGYYTLATHEMVCAGLVVGWLLLFTRTLATAERADSAATDTDAAA</sequence>
<evidence type="ECO:0008006" key="4">
    <source>
        <dbReference type="Google" id="ProtNLM"/>
    </source>
</evidence>
<feature type="transmembrane region" description="Helical" evidence="1">
    <location>
        <begin position="42"/>
        <end position="62"/>
    </location>
</feature>
<feature type="transmembrane region" description="Helical" evidence="1">
    <location>
        <begin position="181"/>
        <end position="199"/>
    </location>
</feature>
<evidence type="ECO:0000256" key="1">
    <source>
        <dbReference type="SAM" id="Phobius"/>
    </source>
</evidence>